<dbReference type="InterPro" id="IPR009057">
    <property type="entry name" value="Homeodomain-like_sf"/>
</dbReference>
<protein>
    <submittedName>
        <fullName evidence="5">AraC-type DNA-binding protein</fullName>
    </submittedName>
</protein>
<dbReference type="InterPro" id="IPR018060">
    <property type="entry name" value="HTH_AraC"/>
</dbReference>
<dbReference type="GO" id="GO:0043565">
    <property type="term" value="F:sequence-specific DNA binding"/>
    <property type="evidence" value="ECO:0007669"/>
    <property type="project" value="InterPro"/>
</dbReference>
<dbReference type="Pfam" id="PF12833">
    <property type="entry name" value="HTH_18"/>
    <property type="match status" value="1"/>
</dbReference>
<dbReference type="InterPro" id="IPR020449">
    <property type="entry name" value="Tscrpt_reg_AraC-type_HTH"/>
</dbReference>
<feature type="domain" description="HTH araC/xylS-type" evidence="4">
    <location>
        <begin position="200"/>
        <end position="282"/>
    </location>
</feature>
<reference evidence="6" key="1">
    <citation type="submission" date="2016-10" db="EMBL/GenBank/DDBJ databases">
        <authorList>
            <person name="Varghese N."/>
            <person name="Submissions S."/>
        </authorList>
    </citation>
    <scope>NUCLEOTIDE SEQUENCE [LARGE SCALE GENOMIC DNA]</scope>
    <source>
        <strain evidence="6">DSM 22361</strain>
    </source>
</reference>
<dbReference type="Proteomes" id="UP000236731">
    <property type="component" value="Unassembled WGS sequence"/>
</dbReference>
<dbReference type="InterPro" id="IPR037923">
    <property type="entry name" value="HTH-like"/>
</dbReference>
<evidence type="ECO:0000256" key="3">
    <source>
        <dbReference type="ARBA" id="ARBA00023163"/>
    </source>
</evidence>
<accession>A0A1H6CJT8</accession>
<keyword evidence="1" id="KW-0805">Transcription regulation</keyword>
<evidence type="ECO:0000313" key="5">
    <source>
        <dbReference type="EMBL" id="SEG73037.1"/>
    </source>
</evidence>
<name>A0A1H6CJT8_9SPHI</name>
<dbReference type="RefSeq" id="WP_103907815.1">
    <property type="nucleotide sequence ID" value="NZ_CP049246.1"/>
</dbReference>
<dbReference type="GO" id="GO:0003700">
    <property type="term" value="F:DNA-binding transcription factor activity"/>
    <property type="evidence" value="ECO:0007669"/>
    <property type="project" value="InterPro"/>
</dbReference>
<keyword evidence="3" id="KW-0804">Transcription</keyword>
<dbReference type="SMART" id="SM00342">
    <property type="entry name" value="HTH_ARAC"/>
    <property type="match status" value="1"/>
</dbReference>
<dbReference type="PROSITE" id="PS01124">
    <property type="entry name" value="HTH_ARAC_FAMILY_2"/>
    <property type="match status" value="1"/>
</dbReference>
<dbReference type="AlphaFoldDB" id="A0A1H6CJT8"/>
<dbReference type="PANTHER" id="PTHR43280">
    <property type="entry name" value="ARAC-FAMILY TRANSCRIPTIONAL REGULATOR"/>
    <property type="match status" value="1"/>
</dbReference>
<evidence type="ECO:0000256" key="2">
    <source>
        <dbReference type="ARBA" id="ARBA00023125"/>
    </source>
</evidence>
<evidence type="ECO:0000313" key="6">
    <source>
        <dbReference type="Proteomes" id="UP000236731"/>
    </source>
</evidence>
<keyword evidence="6" id="KW-1185">Reference proteome</keyword>
<dbReference type="SUPFAM" id="SSF51215">
    <property type="entry name" value="Regulatory protein AraC"/>
    <property type="match status" value="1"/>
</dbReference>
<evidence type="ECO:0000256" key="1">
    <source>
        <dbReference type="ARBA" id="ARBA00023015"/>
    </source>
</evidence>
<evidence type="ECO:0000259" key="4">
    <source>
        <dbReference type="PROSITE" id="PS01124"/>
    </source>
</evidence>
<dbReference type="EMBL" id="FNUT01000016">
    <property type="protein sequence ID" value="SEG73037.1"/>
    <property type="molecule type" value="Genomic_DNA"/>
</dbReference>
<sequence length="286" mass="32470">MLISDSDLKNNALKAEKASHIVIKDKLEPKRNLKVAVFDQRKCRTRPHRHDGYLELVLLLQTSGRHFIDGHEIKVNTPCMLIIRKDNVHHWELNTPVDGYVILVKKQFFDISLDFELSYLLEQLYGINTIPLNDSSVLAGMVSILEQEGDRICQEGLMKAILAKLVTYTKLKTIGHGSSKHLYLRFCELINSGQPIHNHVAHYAALLHTSPQNLNAACKKASEQTASQLLASYIIKEGKRLLYYTNKTIAEIAYDLGFTDKSNFTKYFKRFVGVGPKAYRDAKLDG</sequence>
<keyword evidence="2 5" id="KW-0238">DNA-binding</keyword>
<organism evidence="5 6">
    <name type="scientific">Sphingobacterium lactis</name>
    <dbReference type="NCBI Taxonomy" id="797291"/>
    <lineage>
        <taxon>Bacteria</taxon>
        <taxon>Pseudomonadati</taxon>
        <taxon>Bacteroidota</taxon>
        <taxon>Sphingobacteriia</taxon>
        <taxon>Sphingobacteriales</taxon>
        <taxon>Sphingobacteriaceae</taxon>
        <taxon>Sphingobacterium</taxon>
    </lineage>
</organism>
<dbReference type="SUPFAM" id="SSF46689">
    <property type="entry name" value="Homeodomain-like"/>
    <property type="match status" value="1"/>
</dbReference>
<gene>
    <name evidence="5" type="ORF">SAMN05421877_11629</name>
</gene>
<proteinExistence type="predicted"/>
<dbReference type="OrthoDB" id="2585681at2"/>
<dbReference type="PANTHER" id="PTHR43280:SF32">
    <property type="entry name" value="TRANSCRIPTIONAL REGULATORY PROTEIN"/>
    <property type="match status" value="1"/>
</dbReference>
<dbReference type="Gene3D" id="1.10.10.60">
    <property type="entry name" value="Homeodomain-like"/>
    <property type="match status" value="1"/>
</dbReference>
<dbReference type="PRINTS" id="PR00032">
    <property type="entry name" value="HTHARAC"/>
</dbReference>